<dbReference type="EMBL" id="VXIT01000001">
    <property type="protein sequence ID" value="KAA6415390.1"/>
    <property type="molecule type" value="Genomic_DNA"/>
</dbReference>
<organism evidence="4 5">
    <name type="scientific">Lasallia pustulata</name>
    <dbReference type="NCBI Taxonomy" id="136370"/>
    <lineage>
        <taxon>Eukaryota</taxon>
        <taxon>Fungi</taxon>
        <taxon>Dikarya</taxon>
        <taxon>Ascomycota</taxon>
        <taxon>Pezizomycotina</taxon>
        <taxon>Lecanoromycetes</taxon>
        <taxon>OSLEUM clade</taxon>
        <taxon>Umbilicariomycetidae</taxon>
        <taxon>Umbilicariales</taxon>
        <taxon>Umbilicariaceae</taxon>
        <taxon>Lasallia</taxon>
    </lineage>
</organism>
<gene>
    <name evidence="4" type="ORF">FRX48_00105</name>
</gene>
<reference evidence="4 5" key="1">
    <citation type="submission" date="2019-09" db="EMBL/GenBank/DDBJ databases">
        <title>The hologenome of the rock-dwelling lichen Lasallia pustulata.</title>
        <authorList>
            <person name="Greshake Tzovaras B."/>
            <person name="Segers F."/>
            <person name="Bicker A."/>
            <person name="Dal Grande F."/>
            <person name="Otte J."/>
            <person name="Hankeln T."/>
            <person name="Schmitt I."/>
            <person name="Ebersberger I."/>
        </authorList>
    </citation>
    <scope>NUCLEOTIDE SEQUENCE [LARGE SCALE GENOMIC DNA]</scope>
    <source>
        <strain evidence="4">A1-1</strain>
    </source>
</reference>
<protein>
    <submittedName>
        <fullName evidence="4">Quinone oxidoreductase 2</fullName>
    </submittedName>
</protein>
<dbReference type="InterPro" id="IPR008030">
    <property type="entry name" value="NmrA-like"/>
</dbReference>
<proteinExistence type="predicted"/>
<dbReference type="PANTHER" id="PTHR47706">
    <property type="entry name" value="NMRA-LIKE FAMILY PROTEIN"/>
    <property type="match status" value="1"/>
</dbReference>
<dbReference type="SUPFAM" id="SSF51735">
    <property type="entry name" value="NAD(P)-binding Rossmann-fold domains"/>
    <property type="match status" value="1"/>
</dbReference>
<feature type="domain" description="NmrA-like" evidence="3">
    <location>
        <begin position="40"/>
        <end position="174"/>
    </location>
</feature>
<evidence type="ECO:0000259" key="3">
    <source>
        <dbReference type="Pfam" id="PF05368"/>
    </source>
</evidence>
<dbReference type="InterPro" id="IPR045312">
    <property type="entry name" value="PCBER-like"/>
</dbReference>
<dbReference type="Gene3D" id="3.90.25.10">
    <property type="entry name" value="UDP-galactose 4-epimerase, domain 1"/>
    <property type="match status" value="1"/>
</dbReference>
<evidence type="ECO:0000313" key="5">
    <source>
        <dbReference type="Proteomes" id="UP000324767"/>
    </source>
</evidence>
<comment type="caution">
    <text evidence="4">The sequence shown here is derived from an EMBL/GenBank/DDBJ whole genome shotgun (WGS) entry which is preliminary data.</text>
</comment>
<dbReference type="Pfam" id="PF05368">
    <property type="entry name" value="NmrA"/>
    <property type="match status" value="1"/>
</dbReference>
<dbReference type="Gene3D" id="3.40.50.720">
    <property type="entry name" value="NAD(P)-binding Rossmann-like Domain"/>
    <property type="match status" value="1"/>
</dbReference>
<dbReference type="Proteomes" id="UP000324767">
    <property type="component" value="Unassembled WGS sequence"/>
</dbReference>
<sequence length="355" mass="39057">MLLASLCARQSTRPVAFVCKIHIFRSFSVSLRMAGANYIKKVAIVGAGGNSGIYMTEALLKTGKHTVTAITRVDSNSTLPEGVQVKKVDYGNHSSIVEALQGQDALIITMGVMAPPDQESKLIQAAADASVPWVLPNAWSPDTANEALVKDVFPFQKGPMTRGLITKLGKSSFIAVETGFWYEWSLAISAAYGFDFANRAVTLFDDGETKISTSTWPQVGRAVASLLSLPIHPEGQDEDRCLDRFKNKMVYVSSFTVSQKDMLDSVLRVTQTSLEDWKVTKEPVEKRYTQGIEAMQKGDRTGFAKMMYSRVFYPDGCGNFDKTRGTSNDLLRLPKEDLDEATKAAIQRSKEAPWG</sequence>
<dbReference type="GO" id="GO:0016491">
    <property type="term" value="F:oxidoreductase activity"/>
    <property type="evidence" value="ECO:0007669"/>
    <property type="project" value="UniProtKB-KW"/>
</dbReference>
<keyword evidence="2" id="KW-0560">Oxidoreductase</keyword>
<name>A0A5M8Q1T1_9LECA</name>
<evidence type="ECO:0000313" key="4">
    <source>
        <dbReference type="EMBL" id="KAA6415390.1"/>
    </source>
</evidence>
<keyword evidence="1" id="KW-0521">NADP</keyword>
<dbReference type="InterPro" id="IPR036291">
    <property type="entry name" value="NAD(P)-bd_dom_sf"/>
</dbReference>
<dbReference type="AlphaFoldDB" id="A0A5M8Q1T1"/>
<dbReference type="InterPro" id="IPR051609">
    <property type="entry name" value="NmrA/Isoflavone_reductase-like"/>
</dbReference>
<accession>A0A5M8Q1T1</accession>
<evidence type="ECO:0000256" key="1">
    <source>
        <dbReference type="ARBA" id="ARBA00022857"/>
    </source>
</evidence>
<evidence type="ECO:0000256" key="2">
    <source>
        <dbReference type="ARBA" id="ARBA00023002"/>
    </source>
</evidence>
<dbReference type="PANTHER" id="PTHR47706:SF7">
    <property type="entry name" value="CIPA-LIKE, PUTATIVE (AFU_ORTHOLOGUE AFUA_1G01630)-RELATED"/>
    <property type="match status" value="1"/>
</dbReference>
<dbReference type="CDD" id="cd05259">
    <property type="entry name" value="PCBER_SDR_a"/>
    <property type="match status" value="1"/>
</dbReference>
<dbReference type="OrthoDB" id="419598at2759"/>